<dbReference type="Proteomes" id="UP000015442">
    <property type="component" value="Unassembled WGS sequence"/>
</dbReference>
<evidence type="ECO:0000256" key="1">
    <source>
        <dbReference type="SAM" id="Phobius"/>
    </source>
</evidence>
<keyword evidence="1" id="KW-0812">Transmembrane</keyword>
<proteinExistence type="predicted"/>
<keyword evidence="1" id="KW-1133">Transmembrane helix</keyword>
<organism evidence="2 3">
    <name type="scientific">Leptospira noguchii serovar Panama str. CZ214</name>
    <dbReference type="NCBI Taxonomy" id="1001595"/>
    <lineage>
        <taxon>Bacteria</taxon>
        <taxon>Pseudomonadati</taxon>
        <taxon>Spirochaetota</taxon>
        <taxon>Spirochaetia</taxon>
        <taxon>Leptospirales</taxon>
        <taxon>Leptospiraceae</taxon>
        <taxon>Leptospira</taxon>
    </lineage>
</organism>
<gene>
    <name evidence="2" type="ORF">LEP1GSC059_2597</name>
</gene>
<feature type="transmembrane region" description="Helical" evidence="1">
    <location>
        <begin position="32"/>
        <end position="49"/>
    </location>
</feature>
<sequence length="54" mass="6585">MKVSFDWEQFEKIEFRIETKVQKFGSEIRRSVLSSSAFFILFVVMMNHLRLQNR</sequence>
<name>T0FPD0_9LEPT</name>
<dbReference type="EMBL" id="AKWY02000021">
    <property type="protein sequence ID" value="EQA71420.1"/>
    <property type="molecule type" value="Genomic_DNA"/>
</dbReference>
<evidence type="ECO:0000313" key="3">
    <source>
        <dbReference type="Proteomes" id="UP000015442"/>
    </source>
</evidence>
<comment type="caution">
    <text evidence="2">The sequence shown here is derived from an EMBL/GenBank/DDBJ whole genome shotgun (WGS) entry which is preliminary data.</text>
</comment>
<dbReference type="AlphaFoldDB" id="T0FPD0"/>
<keyword evidence="1" id="KW-0472">Membrane</keyword>
<reference evidence="2 3" key="1">
    <citation type="submission" date="2013-05" db="EMBL/GenBank/DDBJ databases">
        <authorList>
            <person name="Harkins D.M."/>
            <person name="Durkin A.S."/>
            <person name="Brinkac L.M."/>
            <person name="Haft D.H."/>
            <person name="Selengut J.D."/>
            <person name="Sanka R."/>
            <person name="DePew J."/>
            <person name="Purushe J."/>
            <person name="Hartskeerl R.A."/>
            <person name="Ahmed A."/>
            <person name="van der Linden H."/>
            <person name="Goris M.G.A."/>
            <person name="Vinetz J.M."/>
            <person name="Sutton G.G."/>
            <person name="Nierman W.C."/>
            <person name="Fouts D.E."/>
        </authorList>
    </citation>
    <scope>NUCLEOTIDE SEQUENCE [LARGE SCALE GENOMIC DNA]</scope>
    <source>
        <strain evidence="2 3">CZ214</strain>
    </source>
</reference>
<evidence type="ECO:0000313" key="2">
    <source>
        <dbReference type="EMBL" id="EQA71420.1"/>
    </source>
</evidence>
<protein>
    <submittedName>
        <fullName evidence="2">Uncharacterized protein</fullName>
    </submittedName>
</protein>
<accession>T0FPD0</accession>